<evidence type="ECO:0000313" key="3">
    <source>
        <dbReference type="Proteomes" id="UP000076394"/>
    </source>
</evidence>
<dbReference type="GO" id="GO:0005524">
    <property type="term" value="F:ATP binding"/>
    <property type="evidence" value="ECO:0007669"/>
    <property type="project" value="InterPro"/>
</dbReference>
<keyword evidence="2" id="KW-0347">Helicase</keyword>
<name>A0A142VCX3_9CHLR</name>
<reference evidence="2 3" key="1">
    <citation type="submission" date="2015-03" db="EMBL/GenBank/DDBJ databases">
        <title>Genomic characterization of Dehalococcoides mccartyi strain 11a5, an unusal plasmid-containing chloroethene dechlorinator.</title>
        <authorList>
            <person name="Zhao S."/>
            <person name="Ding C."/>
            <person name="He J."/>
        </authorList>
    </citation>
    <scope>NUCLEOTIDE SEQUENCE [LARGE SCALE GENOMIC DNA]</scope>
    <source>
        <strain evidence="2 3">11a5</strain>
    </source>
</reference>
<dbReference type="EMBL" id="CP011127">
    <property type="protein sequence ID" value="AMU87167.1"/>
    <property type="molecule type" value="Genomic_DNA"/>
</dbReference>
<dbReference type="InterPro" id="IPR014001">
    <property type="entry name" value="Helicase_ATP-bd"/>
</dbReference>
<keyword evidence="2" id="KW-0067">ATP-binding</keyword>
<dbReference type="PROSITE" id="PS51192">
    <property type="entry name" value="HELICASE_ATP_BIND_1"/>
    <property type="match status" value="1"/>
</dbReference>
<dbReference type="Pfam" id="PF04851">
    <property type="entry name" value="ResIII"/>
    <property type="match status" value="1"/>
</dbReference>
<evidence type="ECO:0000259" key="1">
    <source>
        <dbReference type="PROSITE" id="PS51192"/>
    </source>
</evidence>
<protein>
    <submittedName>
        <fullName evidence="2">DEAD-like helicase</fullName>
    </submittedName>
</protein>
<dbReference type="GO" id="GO:0003677">
    <property type="term" value="F:DNA binding"/>
    <property type="evidence" value="ECO:0007669"/>
    <property type="project" value="InterPro"/>
</dbReference>
<organism evidence="2 3">
    <name type="scientific">Dehalococcoides mccartyi</name>
    <dbReference type="NCBI Taxonomy" id="61435"/>
    <lineage>
        <taxon>Bacteria</taxon>
        <taxon>Bacillati</taxon>
        <taxon>Chloroflexota</taxon>
        <taxon>Dehalococcoidia</taxon>
        <taxon>Dehalococcoidales</taxon>
        <taxon>Dehalococcoidaceae</taxon>
        <taxon>Dehalococcoides</taxon>
    </lineage>
</organism>
<dbReference type="SMART" id="SM00487">
    <property type="entry name" value="DEXDc"/>
    <property type="match status" value="1"/>
</dbReference>
<dbReference type="Gene3D" id="3.40.50.300">
    <property type="entry name" value="P-loop containing nucleotide triphosphate hydrolases"/>
    <property type="match status" value="2"/>
</dbReference>
<dbReference type="PATRIC" id="fig|61435.8.peg.1334"/>
<accession>A0A142VCX3</accession>
<gene>
    <name evidence="2" type="ORF">Dm11a5_1341</name>
</gene>
<dbReference type="GO" id="GO:0006139">
    <property type="term" value="P:nucleobase-containing compound metabolic process"/>
    <property type="evidence" value="ECO:0007669"/>
    <property type="project" value="InterPro"/>
</dbReference>
<sequence>MEIDFNRLNNETANNQIIHPREIFTILTKDKRYQYLRDVQSEVLDSWFAQRINKDTILKMNTGSGKTIVGLLIALSCLNEGFGPAVYVSPDDHLVDQVLQEATYLGIETTEDPNSISFRRGQAILVINTHKLFNGKSVFGLSDSSSPINISTLIIDDVHACIESIEQQFTLTIDSKSNGYKELFNLFEIGLQKQYPTSFPDLVEGDPNKNLQVPYWLWQKHTTDIIKILNKIKNDSSTQFKWPLIKDNIRLADCIFGGNQAEISLRCIPIDTIPSFINANRRVFMSATLLDDSILVSHLDVKNESISNLITPKTANDIGDRIILIPQEINPCISDEELKTFFKKLSISYNVVVIVPSQHRANYWQDVADKTLSSANIYNGIISLKNRHIGLVVLINRYDGIDLADDACRILVIDGLPDIRRRIDKIEQTILAGSDKVNTKLIQRIEQGMGRGIRSRADQCAVFLIGHKLTDQLYSKGAINKFSPATQAQLNLSDRIAEQLRGSSLDKLEDLINLSIEHDPRWVKASKEAIVHLKYEQACKMDPIILQQRYAFNAATMGNYGKAIQAIQRAIDNADEPKIKGWLLQQLATYTNFLDPVRSQRIQKSAIESNPHVIHPIEGVNYTRLGTVPISQSKSCREYALRFENCDKYLLGMHAIIEDLVFLPETSEKFEEALNNVALSLGFIGQRPDAEYHKGPDNLWQINSEKFLVIECKNGSTDDEIIKRYCDQLSGHMNWFEEEYRSNAIATPIIIHPVNVFSKDCSPHPKTRVLNQGKLSELRCALEAFSKAISSNENFGDIKTIEEALKHFDFTHGNFVNKYTLRYEVKQDR</sequence>
<proteinExistence type="predicted"/>
<dbReference type="SMART" id="SM00491">
    <property type="entry name" value="HELICc2"/>
    <property type="match status" value="1"/>
</dbReference>
<dbReference type="AlphaFoldDB" id="A0A142VCX3"/>
<feature type="domain" description="Helicase ATP-binding" evidence="1">
    <location>
        <begin position="47"/>
        <end position="307"/>
    </location>
</feature>
<dbReference type="GO" id="GO:0016818">
    <property type="term" value="F:hydrolase activity, acting on acid anhydrides, in phosphorus-containing anhydrides"/>
    <property type="evidence" value="ECO:0007669"/>
    <property type="project" value="InterPro"/>
</dbReference>
<dbReference type="RefSeq" id="WP_012882548.1">
    <property type="nucleotide sequence ID" value="NZ_CP011127.1"/>
</dbReference>
<dbReference type="InterPro" id="IPR027417">
    <property type="entry name" value="P-loop_NTPase"/>
</dbReference>
<keyword evidence="2" id="KW-0547">Nucleotide-binding</keyword>
<dbReference type="InterPro" id="IPR006555">
    <property type="entry name" value="ATP-dep_Helicase_C"/>
</dbReference>
<dbReference type="SUPFAM" id="SSF52540">
    <property type="entry name" value="P-loop containing nucleoside triphosphate hydrolases"/>
    <property type="match status" value="1"/>
</dbReference>
<dbReference type="GO" id="GO:0004386">
    <property type="term" value="F:helicase activity"/>
    <property type="evidence" value="ECO:0007669"/>
    <property type="project" value="UniProtKB-KW"/>
</dbReference>
<dbReference type="InterPro" id="IPR006935">
    <property type="entry name" value="Helicase/UvrB_N"/>
</dbReference>
<evidence type="ECO:0000313" key="2">
    <source>
        <dbReference type="EMBL" id="AMU87167.1"/>
    </source>
</evidence>
<dbReference type="Proteomes" id="UP000076394">
    <property type="component" value="Chromosome"/>
</dbReference>
<dbReference type="Pfam" id="PF13307">
    <property type="entry name" value="Helicase_C_2"/>
    <property type="match status" value="1"/>
</dbReference>
<keyword evidence="2" id="KW-0378">Hydrolase</keyword>
<dbReference type="OrthoDB" id="366844at2"/>